<gene>
    <name evidence="3" type="ORF">FOZ76_06795</name>
</gene>
<dbReference type="AlphaFoldDB" id="A0A556AVT1"/>
<protein>
    <recommendedName>
        <fullName evidence="2">Transglycosylase SLT domain-containing protein</fullName>
    </recommendedName>
</protein>
<reference evidence="3 4" key="1">
    <citation type="submission" date="2019-07" db="EMBL/GenBank/DDBJ databases">
        <title>Qingshengfaniella alkalisoli gen. nov., sp. nov., isolated from saline soil.</title>
        <authorList>
            <person name="Xu L."/>
            <person name="Huang X.-X."/>
            <person name="Sun J.-Q."/>
        </authorList>
    </citation>
    <scope>NUCLEOTIDE SEQUENCE [LARGE SCALE GENOMIC DNA]</scope>
    <source>
        <strain evidence="3 4">DSM 27279</strain>
    </source>
</reference>
<dbReference type="InterPro" id="IPR008258">
    <property type="entry name" value="Transglycosylase_SLT_dom_1"/>
</dbReference>
<dbReference type="CDD" id="cd00254">
    <property type="entry name" value="LT-like"/>
    <property type="match status" value="1"/>
</dbReference>
<keyword evidence="4" id="KW-1185">Reference proteome</keyword>
<evidence type="ECO:0000313" key="3">
    <source>
        <dbReference type="EMBL" id="TSH97024.1"/>
    </source>
</evidence>
<organism evidence="3 4">
    <name type="scientific">Verticiella sediminum</name>
    <dbReference type="NCBI Taxonomy" id="1247510"/>
    <lineage>
        <taxon>Bacteria</taxon>
        <taxon>Pseudomonadati</taxon>
        <taxon>Pseudomonadota</taxon>
        <taxon>Betaproteobacteria</taxon>
        <taxon>Burkholderiales</taxon>
        <taxon>Alcaligenaceae</taxon>
        <taxon>Verticiella</taxon>
    </lineage>
</organism>
<feature type="region of interest" description="Disordered" evidence="1">
    <location>
        <begin position="322"/>
        <end position="349"/>
    </location>
</feature>
<dbReference type="SUPFAM" id="SSF53955">
    <property type="entry name" value="Lysozyme-like"/>
    <property type="match status" value="1"/>
</dbReference>
<accession>A0A556AVT1</accession>
<dbReference type="EMBL" id="VLTJ01000011">
    <property type="protein sequence ID" value="TSH97024.1"/>
    <property type="molecule type" value="Genomic_DNA"/>
</dbReference>
<evidence type="ECO:0000259" key="2">
    <source>
        <dbReference type="Pfam" id="PF01464"/>
    </source>
</evidence>
<dbReference type="InterPro" id="IPR023346">
    <property type="entry name" value="Lysozyme-like_dom_sf"/>
</dbReference>
<name>A0A556AVT1_9BURK</name>
<dbReference type="OrthoDB" id="9815002at2"/>
<comment type="caution">
    <text evidence="3">The sequence shown here is derived from an EMBL/GenBank/DDBJ whole genome shotgun (WGS) entry which is preliminary data.</text>
</comment>
<proteinExistence type="predicted"/>
<sequence>MSTRQRHERAACGRFFSSKCAASASPNGYGHIGYRSSVRSCRFPRQEVNMPDAQGPSTLRIAVPAGARPAGGAKRAAQALATAIVAGAIFVASPAAHAGSDGRSEVAVVDSTASSSFLLEVAHALENARGDVTVPRKKGASGENPTVRLQALQDYIGSKYQVNTNGLRSVIETAWAVGGSMKLDPLLLLAVMAIESSFDPRAESGKGAQGLMQVMTRIHRDKFEPYGGTKAAWHPEANINVGAQILRDCIERRGSVPGGLTCYVGSPGTASAYGRRVLAERDRLRAALLPEPAAAMVADAAPQAPAAAVAASRGAAAAATQVAAGAPAPRPTTLSQAAHDGDISNEPTEITASLTERELSAM</sequence>
<evidence type="ECO:0000313" key="4">
    <source>
        <dbReference type="Proteomes" id="UP000318405"/>
    </source>
</evidence>
<dbReference type="Gene3D" id="1.10.530.10">
    <property type="match status" value="1"/>
</dbReference>
<feature type="domain" description="Transglycosylase SLT" evidence="2">
    <location>
        <begin position="182"/>
        <end position="273"/>
    </location>
</feature>
<dbReference type="Pfam" id="PF01464">
    <property type="entry name" value="SLT"/>
    <property type="match status" value="1"/>
</dbReference>
<evidence type="ECO:0000256" key="1">
    <source>
        <dbReference type="SAM" id="MobiDB-lite"/>
    </source>
</evidence>
<dbReference type="Proteomes" id="UP000318405">
    <property type="component" value="Unassembled WGS sequence"/>
</dbReference>